<keyword evidence="5 10" id="KW-0145">Chemotaxis</keyword>
<accession>A0ABU0BLN9</accession>
<evidence type="ECO:0000256" key="3">
    <source>
        <dbReference type="ARBA" id="ARBA00008281"/>
    </source>
</evidence>
<comment type="function">
    <text evidence="1 10">Controls the rotational direction of flagella during chemotaxis.</text>
</comment>
<evidence type="ECO:0000256" key="11">
    <source>
        <dbReference type="SAM" id="MobiDB-lite"/>
    </source>
</evidence>
<evidence type="ECO:0000256" key="10">
    <source>
        <dbReference type="RuleBase" id="RU364125"/>
    </source>
</evidence>
<feature type="region of interest" description="Disordered" evidence="11">
    <location>
        <begin position="60"/>
        <end position="87"/>
    </location>
</feature>
<keyword evidence="7 10" id="KW-0283">Flagellar rotation</keyword>
<gene>
    <name evidence="12" type="ORF">QO002_001296</name>
</gene>
<keyword evidence="4" id="KW-1003">Cell membrane</keyword>
<comment type="caution">
    <text evidence="12">The sequence shown here is derived from an EMBL/GenBank/DDBJ whole genome shotgun (WGS) entry which is preliminary data.</text>
</comment>
<reference evidence="12 13" key="1">
    <citation type="submission" date="2023-07" db="EMBL/GenBank/DDBJ databases">
        <title>Genomic Encyclopedia of Type Strains, Phase IV (KMG-IV): sequencing the most valuable type-strain genomes for metagenomic binning, comparative biology and taxonomic classification.</title>
        <authorList>
            <person name="Goeker M."/>
        </authorList>
    </citation>
    <scope>NUCLEOTIDE SEQUENCE [LARGE SCALE GENOMIC DNA]</scope>
    <source>
        <strain evidence="12 13">DSM 1112</strain>
    </source>
</reference>
<evidence type="ECO:0000256" key="5">
    <source>
        <dbReference type="ARBA" id="ARBA00022500"/>
    </source>
</evidence>
<evidence type="ECO:0000256" key="2">
    <source>
        <dbReference type="ARBA" id="ARBA00004162"/>
    </source>
</evidence>
<evidence type="ECO:0000256" key="4">
    <source>
        <dbReference type="ARBA" id="ARBA00022475"/>
    </source>
</evidence>
<keyword evidence="12" id="KW-0969">Cilium</keyword>
<evidence type="ECO:0000256" key="9">
    <source>
        <dbReference type="ARBA" id="ARBA00023136"/>
    </source>
</evidence>
<dbReference type="RefSeq" id="WP_307227798.1">
    <property type="nucleotide sequence ID" value="NZ_JAUSVF010000001.1"/>
</dbReference>
<keyword evidence="6 10" id="KW-0812">Transmembrane</keyword>
<proteinExistence type="inferred from homology"/>
<comment type="similarity">
    <text evidence="3 10">Belongs to the FliL family.</text>
</comment>
<dbReference type="InterPro" id="IPR005503">
    <property type="entry name" value="FliL"/>
</dbReference>
<name>A0ABU0BLN9_9HYPH</name>
<sequence>MDELETATLAQKKPSMIMTVAAIGVVTLLAAGGGWLVGGIAAPKPVTVEEAKALEEVRKAAEEKKTATQQAEAGGGHESGKKEEGLPRAATEANGILQLEPITTNLAYPTENWIRLELALLFNGPPDAPMAEQIHQDIAAYLRTVSLQQIQGPRGFQYLKDDIQERVDLRSEGRVTNIIFRTFVIQ</sequence>
<dbReference type="Pfam" id="PF03748">
    <property type="entry name" value="FliL"/>
    <property type="match status" value="1"/>
</dbReference>
<keyword evidence="10" id="KW-0997">Cell inner membrane</keyword>
<comment type="subcellular location">
    <subcellularLocation>
        <location evidence="10">Cell inner membrane</location>
    </subcellularLocation>
    <subcellularLocation>
        <location evidence="2">Cell membrane</location>
        <topology evidence="2">Single-pass membrane protein</topology>
    </subcellularLocation>
</comment>
<dbReference type="Proteomes" id="UP001230207">
    <property type="component" value="Unassembled WGS sequence"/>
</dbReference>
<evidence type="ECO:0000313" key="12">
    <source>
        <dbReference type="EMBL" id="MDQ0319158.1"/>
    </source>
</evidence>
<protein>
    <recommendedName>
        <fullName evidence="10">Flagellar protein FliL</fullName>
    </recommendedName>
</protein>
<keyword evidence="13" id="KW-1185">Reference proteome</keyword>
<dbReference type="EMBL" id="JAUSVF010000001">
    <property type="protein sequence ID" value="MDQ0319158.1"/>
    <property type="molecule type" value="Genomic_DNA"/>
</dbReference>
<evidence type="ECO:0000256" key="8">
    <source>
        <dbReference type="ARBA" id="ARBA00022989"/>
    </source>
</evidence>
<keyword evidence="8 10" id="KW-1133">Transmembrane helix</keyword>
<evidence type="ECO:0000256" key="1">
    <source>
        <dbReference type="ARBA" id="ARBA00002254"/>
    </source>
</evidence>
<keyword evidence="9 10" id="KW-0472">Membrane</keyword>
<keyword evidence="12" id="KW-0966">Cell projection</keyword>
<evidence type="ECO:0000256" key="6">
    <source>
        <dbReference type="ARBA" id="ARBA00022692"/>
    </source>
</evidence>
<evidence type="ECO:0000256" key="7">
    <source>
        <dbReference type="ARBA" id="ARBA00022779"/>
    </source>
</evidence>
<keyword evidence="12" id="KW-0282">Flagellum</keyword>
<evidence type="ECO:0000313" key="13">
    <source>
        <dbReference type="Proteomes" id="UP001230207"/>
    </source>
</evidence>
<feature type="transmembrane region" description="Helical" evidence="10">
    <location>
        <begin position="16"/>
        <end position="37"/>
    </location>
</feature>
<organism evidence="12 13">
    <name type="scientific">Pararhizobium capsulatum DSM 1112</name>
    <dbReference type="NCBI Taxonomy" id="1121113"/>
    <lineage>
        <taxon>Bacteria</taxon>
        <taxon>Pseudomonadati</taxon>
        <taxon>Pseudomonadota</taxon>
        <taxon>Alphaproteobacteria</taxon>
        <taxon>Hyphomicrobiales</taxon>
        <taxon>Rhizobiaceae</taxon>
        <taxon>Rhizobium/Agrobacterium group</taxon>
        <taxon>Pararhizobium</taxon>
    </lineage>
</organism>